<feature type="region of interest" description="Disordered" evidence="7">
    <location>
        <begin position="623"/>
        <end position="657"/>
    </location>
</feature>
<feature type="binding site" evidence="6">
    <location>
        <position position="333"/>
    </location>
    <ligand>
        <name>[4Fe-4S] cluster</name>
        <dbReference type="ChEBI" id="CHEBI:49883"/>
        <note>4Fe-4S-S-AdoMet</note>
    </ligand>
</feature>
<dbReference type="Pfam" id="PF11842">
    <property type="entry name" value="DUF3362"/>
    <property type="match status" value="1"/>
</dbReference>
<dbReference type="GO" id="GO:0005506">
    <property type="term" value="F:iron ion binding"/>
    <property type="evidence" value="ECO:0007669"/>
    <property type="project" value="UniProtKB-UniRule"/>
</dbReference>
<evidence type="ECO:0000256" key="3">
    <source>
        <dbReference type="ARBA" id="ARBA00022723"/>
    </source>
</evidence>
<dbReference type="InterPro" id="IPR023404">
    <property type="entry name" value="rSAM_horseshoe"/>
</dbReference>
<dbReference type="SFLD" id="SFLDG01069">
    <property type="entry name" value="UPF0313"/>
    <property type="match status" value="1"/>
</dbReference>
<dbReference type="HAMAP" id="MF_01251">
    <property type="entry name" value="UPF0313"/>
    <property type="match status" value="1"/>
</dbReference>
<feature type="binding site" evidence="6">
    <location>
        <position position="329"/>
    </location>
    <ligand>
        <name>[4Fe-4S] cluster</name>
        <dbReference type="ChEBI" id="CHEBI:49883"/>
        <note>4Fe-4S-S-AdoMet</note>
    </ligand>
</feature>
<dbReference type="KEGG" id="peo:AS203_05890"/>
<evidence type="ECO:0000313" key="10">
    <source>
        <dbReference type="Proteomes" id="UP000056252"/>
    </source>
</evidence>
<dbReference type="SFLD" id="SFLDG01082">
    <property type="entry name" value="B12-binding_domain_containing"/>
    <property type="match status" value="1"/>
</dbReference>
<dbReference type="EMBL" id="CP013195">
    <property type="protein sequence ID" value="ALO48666.1"/>
    <property type="molecule type" value="Genomic_DNA"/>
</dbReference>
<comment type="cofactor">
    <cofactor evidence="6">
        <name>[4Fe-4S] cluster</name>
        <dbReference type="ChEBI" id="CHEBI:49883"/>
    </cofactor>
    <text evidence="6">Binds 1 [4Fe-4S] cluster. The cluster is coordinated with 3 cysteines and an exchangeable S-adenosyl-L-methionine.</text>
</comment>
<evidence type="ECO:0000313" key="9">
    <source>
        <dbReference type="EMBL" id="ALO48666.1"/>
    </source>
</evidence>
<dbReference type="InterPro" id="IPR022946">
    <property type="entry name" value="UPF0313"/>
</dbReference>
<dbReference type="Gene3D" id="3.80.30.20">
    <property type="entry name" value="tm_1862 like domain"/>
    <property type="match status" value="1"/>
</dbReference>
<dbReference type="InterPro" id="IPR024560">
    <property type="entry name" value="UPF0313_C"/>
</dbReference>
<gene>
    <name evidence="9" type="ORF">AS203_05890</name>
</gene>
<comment type="similarity">
    <text evidence="6">Belongs to the UPF0313 family.</text>
</comment>
<dbReference type="InterPro" id="IPR006638">
    <property type="entry name" value="Elp3/MiaA/NifB-like_rSAM"/>
</dbReference>
<evidence type="ECO:0000256" key="1">
    <source>
        <dbReference type="ARBA" id="ARBA00022485"/>
    </source>
</evidence>
<dbReference type="Pfam" id="PF08497">
    <property type="entry name" value="Radical_SAM_N"/>
    <property type="match status" value="1"/>
</dbReference>
<feature type="domain" description="Radical SAM core" evidence="8">
    <location>
        <begin position="315"/>
        <end position="595"/>
    </location>
</feature>
<dbReference type="PROSITE" id="PS01278">
    <property type="entry name" value="MTTASE_RADICAL"/>
    <property type="match status" value="1"/>
</dbReference>
<reference evidence="10" key="1">
    <citation type="submission" date="2015-11" db="EMBL/GenBank/DDBJ databases">
        <authorList>
            <person name="Holder M.E."/>
            <person name="Ajami N.J."/>
            <person name="Petrosino J.F."/>
        </authorList>
    </citation>
    <scope>NUCLEOTIDE SEQUENCE [LARGE SCALE GENOMIC DNA]</scope>
    <source>
        <strain evidence="10">F0113</strain>
    </source>
</reference>
<keyword evidence="3 6" id="KW-0479">Metal-binding</keyword>
<keyword evidence="1 6" id="KW-0004">4Fe-4S</keyword>
<feature type="binding site" evidence="6">
    <location>
        <position position="336"/>
    </location>
    <ligand>
        <name>[4Fe-4S] cluster</name>
        <dbReference type="ChEBI" id="CHEBI:49883"/>
        <note>4Fe-4S-S-AdoMet</note>
    </ligand>
</feature>
<dbReference type="eggNOG" id="COG1032">
    <property type="taxonomic scope" value="Bacteria"/>
</dbReference>
<dbReference type="GO" id="GO:0003824">
    <property type="term" value="F:catalytic activity"/>
    <property type="evidence" value="ECO:0007669"/>
    <property type="project" value="InterPro"/>
</dbReference>
<dbReference type="STRING" id="76123.AS203_05890"/>
<sequence>MIGNLSKRLLENKQDTVKLTDFLPTTKKECELRGWDQLDIILFSGDAYVDHPSFGAAVIGRCLEAAGYRVAIVPQPDWHGDFRDFKKLGRPRLFFGISPGCMDSMVNKYTANKRLRSEDAYSPNGRHDCRPEYPTIVYSRILKQLFPDVPVVLGGIEASMRRLTHYDYWQDKLRRCILCDAGADLILYGMGAKSILQLCEDIAAGRSINEIHDIPQTVYLAREKDIPNGITEADIVLHSHEDCLQNKRFEAENFKHIEEESNKIHAQRLLQKVGDVYAVVNPPYPTLTSNELDAYFDLPYTRLPHPKYRGKTIPAYEMIKFSVNIHQGCFGGCAFCTISAHQGKFVVCRSKESIVNEVRKVTMMPGFKGYLSDLGGPSANMYGMKGRNHKACEHCKRPSCIHPEICPNLDTDHTKLLDIYKTVDALPGIKKSFIGSGVRYDLLLHKSKDEKANESARRYTRELIRNHVSGRLKVAPEHTSDTVLRLMRKPSFKQFYAFKQLFDKINAEENLRQQLIPYFISSHPACKEEDMAELAIITKKLDFHLEQVQDFTPTPMTVSTEAWYTGYDPYTLEPIFSAKTPREKLAQRQFFFWYKAEERRNIERELRRIGRADLIPKLYSSKNVGKKTNNRTFDHSNLQKSRHNNGRQTGHSSRRVE</sequence>
<evidence type="ECO:0000256" key="6">
    <source>
        <dbReference type="HAMAP-Rule" id="MF_01251"/>
    </source>
</evidence>
<dbReference type="PROSITE" id="PS51918">
    <property type="entry name" value="RADICAL_SAM"/>
    <property type="match status" value="1"/>
</dbReference>
<evidence type="ECO:0000256" key="5">
    <source>
        <dbReference type="ARBA" id="ARBA00023014"/>
    </source>
</evidence>
<keyword evidence="5 6" id="KW-0411">Iron-sulfur</keyword>
<accession>A0A0S2KK37</accession>
<dbReference type="AlphaFoldDB" id="A0A0S2KK37"/>
<dbReference type="PANTHER" id="PTHR32331:SF0">
    <property type="entry name" value="UPF0313 PROTEIN YGIQ"/>
    <property type="match status" value="1"/>
</dbReference>
<feature type="compositionally biased region" description="Polar residues" evidence="7">
    <location>
        <begin position="630"/>
        <end position="639"/>
    </location>
</feature>
<evidence type="ECO:0000256" key="7">
    <source>
        <dbReference type="SAM" id="MobiDB-lite"/>
    </source>
</evidence>
<dbReference type="InterPro" id="IPR020612">
    <property type="entry name" value="Methylthiotransferase_CS"/>
</dbReference>
<evidence type="ECO:0000256" key="2">
    <source>
        <dbReference type="ARBA" id="ARBA00022691"/>
    </source>
</evidence>
<evidence type="ECO:0000259" key="8">
    <source>
        <dbReference type="PROSITE" id="PS51918"/>
    </source>
</evidence>
<dbReference type="InterPro" id="IPR007197">
    <property type="entry name" value="rSAM"/>
</dbReference>
<keyword evidence="10" id="KW-1185">Reference proteome</keyword>
<organism evidence="9 10">
    <name type="scientific">Hoylesella enoeca</name>
    <dbReference type="NCBI Taxonomy" id="76123"/>
    <lineage>
        <taxon>Bacteria</taxon>
        <taxon>Pseudomonadati</taxon>
        <taxon>Bacteroidota</taxon>
        <taxon>Bacteroidia</taxon>
        <taxon>Bacteroidales</taxon>
        <taxon>Prevotellaceae</taxon>
        <taxon>Hoylesella</taxon>
    </lineage>
</organism>
<keyword evidence="4 6" id="KW-0408">Iron</keyword>
<dbReference type="SFLD" id="SFLDS00029">
    <property type="entry name" value="Radical_SAM"/>
    <property type="match status" value="1"/>
</dbReference>
<protein>
    <submittedName>
        <fullName evidence="9">YgiQ family radical SAM protein</fullName>
    </submittedName>
</protein>
<dbReference type="NCBIfam" id="TIGR03904">
    <property type="entry name" value="SAM_YgiQ"/>
    <property type="match status" value="1"/>
</dbReference>
<proteinExistence type="inferred from homology"/>
<dbReference type="InterPro" id="IPR013704">
    <property type="entry name" value="UPF0313_N"/>
</dbReference>
<dbReference type="Proteomes" id="UP000056252">
    <property type="component" value="Chromosome"/>
</dbReference>
<name>A0A0S2KK37_9BACT</name>
<dbReference type="GO" id="GO:0051539">
    <property type="term" value="F:4 iron, 4 sulfur cluster binding"/>
    <property type="evidence" value="ECO:0007669"/>
    <property type="project" value="UniProtKB-KW"/>
</dbReference>
<dbReference type="PANTHER" id="PTHR32331">
    <property type="entry name" value="UPF0313 PROTEIN YGIQ"/>
    <property type="match status" value="1"/>
</dbReference>
<keyword evidence="2 6" id="KW-0949">S-adenosyl-L-methionine</keyword>
<dbReference type="SMART" id="SM00729">
    <property type="entry name" value="Elp3"/>
    <property type="match status" value="1"/>
</dbReference>
<evidence type="ECO:0000256" key="4">
    <source>
        <dbReference type="ARBA" id="ARBA00023004"/>
    </source>
</evidence>